<evidence type="ECO:0000313" key="3">
    <source>
        <dbReference type="Proteomes" id="UP000001882"/>
    </source>
</evidence>
<feature type="transmembrane region" description="Helical" evidence="1">
    <location>
        <begin position="371"/>
        <end position="390"/>
    </location>
</feature>
<keyword evidence="1" id="KW-0472">Membrane</keyword>
<protein>
    <submittedName>
        <fullName evidence="2">MFS transporter</fullName>
    </submittedName>
</protein>
<feature type="transmembrane region" description="Helical" evidence="1">
    <location>
        <begin position="170"/>
        <end position="190"/>
    </location>
</feature>
<organism evidence="2 3">
    <name type="scientific">Methanocella paludicola (strain DSM 17711 / JCM 13418 / NBRC 101707 / SANAE)</name>
    <dbReference type="NCBI Taxonomy" id="304371"/>
    <lineage>
        <taxon>Archaea</taxon>
        <taxon>Methanobacteriati</taxon>
        <taxon>Methanobacteriota</taxon>
        <taxon>Stenosarchaea group</taxon>
        <taxon>Methanomicrobia</taxon>
        <taxon>Methanocellales</taxon>
        <taxon>Methanocellaceae</taxon>
        <taxon>Methanocella</taxon>
    </lineage>
</organism>
<keyword evidence="1" id="KW-1133">Transmembrane helix</keyword>
<dbReference type="RefSeq" id="WP_012901486.1">
    <property type="nucleotide sequence ID" value="NC_013665.1"/>
</dbReference>
<dbReference type="GeneID" id="8682442"/>
<dbReference type="Gene3D" id="1.20.1250.20">
    <property type="entry name" value="MFS general substrate transporter like domains"/>
    <property type="match status" value="1"/>
</dbReference>
<gene>
    <name evidence="2" type="ordered locus">MCP_2740</name>
</gene>
<dbReference type="AlphaFoldDB" id="D1Z290"/>
<dbReference type="InterPro" id="IPR053160">
    <property type="entry name" value="MFS_DHA3_Transporter"/>
</dbReference>
<reference evidence="2 3" key="1">
    <citation type="journal article" date="2007" name="Appl. Environ. Microbiol.">
        <title>Isolation of key methanogens for global methane emission from rice paddy fields: a novel isolate affiliated with the clone cluster rice cluster I.</title>
        <authorList>
            <person name="Sakai S."/>
            <person name="Imachi H."/>
            <person name="Sekiguchi Y."/>
            <person name="Ohashi A."/>
            <person name="Harada H."/>
            <person name="Kamagata Y."/>
        </authorList>
    </citation>
    <scope>NUCLEOTIDE SEQUENCE [LARGE SCALE GENOMIC DNA]</scope>
    <source>
        <strain evidence="3">DSM 17711 / JCM 13418 / NBRC 101707 / SANAE</strain>
    </source>
</reference>
<dbReference type="InterPro" id="IPR036259">
    <property type="entry name" value="MFS_trans_sf"/>
</dbReference>
<dbReference type="Proteomes" id="UP000001882">
    <property type="component" value="Chromosome"/>
</dbReference>
<reference evidence="3" key="3">
    <citation type="journal article" date="2011" name="PLoS ONE">
        <title>Genome sequence of a mesophilic hydrogenotrophic methanogen Methanocella paludicola, the first cultivated representative of the order Methanocellales.</title>
        <authorList>
            <person name="Sakai S."/>
            <person name="Takaki Y."/>
            <person name="Shimamura S."/>
            <person name="Sekine M."/>
            <person name="Tajima T."/>
            <person name="Kosugi H."/>
            <person name="Ichikawa N."/>
            <person name="Tasumi E."/>
            <person name="Hiraki A.T."/>
            <person name="Shimizu A."/>
            <person name="Kato Y."/>
            <person name="Nishiko R."/>
            <person name="Mori K."/>
            <person name="Fujita N."/>
            <person name="Imachi H."/>
            <person name="Takai K."/>
        </authorList>
    </citation>
    <scope>NUCLEOTIDE SEQUENCE [LARGE SCALE GENOMIC DNA]</scope>
    <source>
        <strain evidence="3">DSM 17711 / JCM 13418 / NBRC 101707 / SANAE</strain>
    </source>
</reference>
<dbReference type="PANTHER" id="PTHR23530:SF1">
    <property type="entry name" value="PERMEASE, MAJOR FACILITATOR SUPERFAMILY-RELATED"/>
    <property type="match status" value="1"/>
</dbReference>
<accession>D1Z290</accession>
<dbReference type="SUPFAM" id="SSF103473">
    <property type="entry name" value="MFS general substrate transporter"/>
    <property type="match status" value="1"/>
</dbReference>
<feature type="transmembrane region" description="Helical" evidence="1">
    <location>
        <begin position="309"/>
        <end position="326"/>
    </location>
</feature>
<feature type="transmembrane region" description="Helical" evidence="1">
    <location>
        <begin position="251"/>
        <end position="270"/>
    </location>
</feature>
<dbReference type="PANTHER" id="PTHR23530">
    <property type="entry name" value="TRANSPORT PROTEIN-RELATED"/>
    <property type="match status" value="1"/>
</dbReference>
<dbReference type="KEGG" id="mpd:MCP_2740"/>
<feature type="transmembrane region" description="Helical" evidence="1">
    <location>
        <begin position="282"/>
        <end position="303"/>
    </location>
</feature>
<dbReference type="OrthoDB" id="85689at2157"/>
<dbReference type="InParanoid" id="D1Z290"/>
<proteinExistence type="predicted"/>
<reference evidence="2 3" key="2">
    <citation type="journal article" date="2008" name="Int. J. Syst. Evol. Microbiol.">
        <title>Methanocella paludicola gen. nov., sp. nov., a methane-producing archaeon, the first isolate of the lineage 'Rice Cluster I', and proposal of the new archaeal order Methanocellales ord. nov.</title>
        <authorList>
            <person name="Sakai S."/>
            <person name="Imachi H."/>
            <person name="Hanada S."/>
            <person name="Ohashi A."/>
            <person name="Harada H."/>
            <person name="Kamagata Y."/>
        </authorList>
    </citation>
    <scope>NUCLEOTIDE SEQUENCE [LARGE SCALE GENOMIC DNA]</scope>
    <source>
        <strain evidence="3">DSM 17711 / JCM 13418 / NBRC 101707 / SANAE</strain>
    </source>
</reference>
<dbReference type="GO" id="GO:0022857">
    <property type="term" value="F:transmembrane transporter activity"/>
    <property type="evidence" value="ECO:0007669"/>
    <property type="project" value="InterPro"/>
</dbReference>
<name>D1Z290_METPS</name>
<dbReference type="Pfam" id="PF07690">
    <property type="entry name" value="MFS_1"/>
    <property type="match status" value="1"/>
</dbReference>
<feature type="transmembrane region" description="Helical" evidence="1">
    <location>
        <begin position="347"/>
        <end position="365"/>
    </location>
</feature>
<feature type="transmembrane region" description="Helical" evidence="1">
    <location>
        <begin position="211"/>
        <end position="231"/>
    </location>
</feature>
<feature type="transmembrane region" description="Helical" evidence="1">
    <location>
        <begin position="141"/>
        <end position="164"/>
    </location>
</feature>
<keyword evidence="3" id="KW-1185">Reference proteome</keyword>
<evidence type="ECO:0000256" key="1">
    <source>
        <dbReference type="SAM" id="Phobius"/>
    </source>
</evidence>
<dbReference type="eggNOG" id="arCOG00132">
    <property type="taxonomic scope" value="Archaea"/>
</dbReference>
<feature type="transmembrane region" description="Helical" evidence="1">
    <location>
        <begin position="47"/>
        <end position="66"/>
    </location>
</feature>
<keyword evidence="1" id="KW-0812">Transmembrane</keyword>
<feature type="transmembrane region" description="Helical" evidence="1">
    <location>
        <begin position="102"/>
        <end position="120"/>
    </location>
</feature>
<sequence length="397" mass="43411">MALSVDVLTSKIERNIQLNYVYTMLMNTMLEKGIWMLFLSYRGLDLVQIGLVESVYQLAYLLFGLPAGAIGDLIGRKASLYLSIVTKILSYVLILISGDFLGYSASFVFGAISWVLYNSASESITYESCRIVGKGESYKQIYGNILALAFIAAALGVFVGGFLAENSYENVYYAGILIMLAALVPAYLFTETRGVVVNGRKRSVLRLFGESLRVISGSPLVLYVLVLFAVISTVDMTVYMYCQKYFQTMGIPVFAIGVILAVDSLFAALGGKYSYALARLPAKTFIVIIPGIIFGAYLLLAYLNSPLGVPMLWLGTIFVVAFWPIVSDLVNARVPSENRATITAFKSQLSSAGVLVLFPAVGFFAERASLSTAFLWLLAFMVPLVAYLVIKIRKSAV</sequence>
<feature type="transmembrane region" description="Helical" evidence="1">
    <location>
        <begin position="78"/>
        <end position="96"/>
    </location>
</feature>
<dbReference type="EMBL" id="AP011532">
    <property type="protein sequence ID" value="BAI62812.1"/>
    <property type="molecule type" value="Genomic_DNA"/>
</dbReference>
<evidence type="ECO:0000313" key="2">
    <source>
        <dbReference type="EMBL" id="BAI62812.1"/>
    </source>
</evidence>
<dbReference type="InterPro" id="IPR011701">
    <property type="entry name" value="MFS"/>
</dbReference>
<feature type="transmembrane region" description="Helical" evidence="1">
    <location>
        <begin position="20"/>
        <end position="41"/>
    </location>
</feature>